<sequence>MSRLIDSLPTPAHVREKLVIVTSRSRSGTFSLYQALQILGYKPYHMYEVVQTNTHMAIFEEALRCKYFGAGKPYGRAEFDKWFADYDTLIEIPAFFAEDIIAAYPDAKYIHVDRDVDKWLVSVLNIWHTVRPLLNSTAMKFMALYDPFIKLFISLHVTILRCLDHGMHNEDPNMAIVLKEDYLQLTDQVKKLVPRENLACFSLEDEFGWEQICPWLGKPIPATKYPRGNAPKEFQQLTMRLLGPSFAKAAGLVIGAVSIPVGAGLWYWLRLK</sequence>
<dbReference type="InterPro" id="IPR040632">
    <property type="entry name" value="Sulfotransfer_4"/>
</dbReference>
<dbReference type="EMBL" id="MU032352">
    <property type="protein sequence ID" value="KAF3760469.1"/>
    <property type="molecule type" value="Genomic_DNA"/>
</dbReference>
<dbReference type="PANTHER" id="PTHR36978">
    <property type="entry name" value="P-LOOP CONTAINING NUCLEOTIDE TRIPHOSPHATE HYDROLASE"/>
    <property type="match status" value="1"/>
</dbReference>
<protein>
    <submittedName>
        <fullName evidence="2">Uncharacterized protein</fullName>
    </submittedName>
</protein>
<dbReference type="Gene3D" id="3.40.50.300">
    <property type="entry name" value="P-loop containing nucleotide triphosphate hydrolases"/>
    <property type="match status" value="1"/>
</dbReference>
<proteinExistence type="predicted"/>
<dbReference type="RefSeq" id="XP_040771448.1">
    <property type="nucleotide sequence ID" value="XM_040919213.1"/>
</dbReference>
<keyword evidence="1" id="KW-0472">Membrane</keyword>
<comment type="caution">
    <text evidence="2">The sequence shown here is derived from an EMBL/GenBank/DDBJ whole genome shotgun (WGS) entry which is preliminary data.</text>
</comment>
<organism evidence="2 3">
    <name type="scientific">Cryphonectria parasitica (strain ATCC 38755 / EP155)</name>
    <dbReference type="NCBI Taxonomy" id="660469"/>
    <lineage>
        <taxon>Eukaryota</taxon>
        <taxon>Fungi</taxon>
        <taxon>Dikarya</taxon>
        <taxon>Ascomycota</taxon>
        <taxon>Pezizomycotina</taxon>
        <taxon>Sordariomycetes</taxon>
        <taxon>Sordariomycetidae</taxon>
        <taxon>Diaporthales</taxon>
        <taxon>Cryphonectriaceae</taxon>
        <taxon>Cryphonectria-Endothia species complex</taxon>
        <taxon>Cryphonectria</taxon>
    </lineage>
</organism>
<dbReference type="AlphaFoldDB" id="A0A9P4XT35"/>
<dbReference type="PANTHER" id="PTHR36978:SF4">
    <property type="entry name" value="P-LOOP CONTAINING NUCLEOSIDE TRIPHOSPHATE HYDROLASE PROTEIN"/>
    <property type="match status" value="1"/>
</dbReference>
<evidence type="ECO:0000313" key="3">
    <source>
        <dbReference type="Proteomes" id="UP000803844"/>
    </source>
</evidence>
<accession>A0A9P4XT35</accession>
<dbReference type="GeneID" id="63836342"/>
<reference evidence="2" key="1">
    <citation type="journal article" date="2020" name="Phytopathology">
        <title>Genome sequence of the chestnut blight fungus Cryphonectria parasitica EP155: A fundamental resource for an archetypical invasive plant pathogen.</title>
        <authorList>
            <person name="Crouch J.A."/>
            <person name="Dawe A."/>
            <person name="Aerts A."/>
            <person name="Barry K."/>
            <person name="Churchill A.C.L."/>
            <person name="Grimwood J."/>
            <person name="Hillman B."/>
            <person name="Milgroom M.G."/>
            <person name="Pangilinan J."/>
            <person name="Smith M."/>
            <person name="Salamov A."/>
            <person name="Schmutz J."/>
            <person name="Yadav J."/>
            <person name="Grigoriev I.V."/>
            <person name="Nuss D."/>
        </authorList>
    </citation>
    <scope>NUCLEOTIDE SEQUENCE</scope>
    <source>
        <strain evidence="2">EP155</strain>
    </source>
</reference>
<gene>
    <name evidence="2" type="ORF">M406DRAFT_295808</name>
</gene>
<dbReference type="OrthoDB" id="408152at2759"/>
<dbReference type="Pfam" id="PF17784">
    <property type="entry name" value="Sulfotransfer_4"/>
    <property type="match status" value="1"/>
</dbReference>
<feature type="transmembrane region" description="Helical" evidence="1">
    <location>
        <begin position="249"/>
        <end position="269"/>
    </location>
</feature>
<evidence type="ECO:0000313" key="2">
    <source>
        <dbReference type="EMBL" id="KAF3760469.1"/>
    </source>
</evidence>
<dbReference type="Proteomes" id="UP000803844">
    <property type="component" value="Unassembled WGS sequence"/>
</dbReference>
<keyword evidence="1" id="KW-0812">Transmembrane</keyword>
<evidence type="ECO:0000256" key="1">
    <source>
        <dbReference type="SAM" id="Phobius"/>
    </source>
</evidence>
<name>A0A9P4XT35_CRYP1</name>
<keyword evidence="3" id="KW-1185">Reference proteome</keyword>
<keyword evidence="1" id="KW-1133">Transmembrane helix</keyword>
<dbReference type="SUPFAM" id="SSF52540">
    <property type="entry name" value="P-loop containing nucleoside triphosphate hydrolases"/>
    <property type="match status" value="1"/>
</dbReference>
<dbReference type="InterPro" id="IPR027417">
    <property type="entry name" value="P-loop_NTPase"/>
</dbReference>